<keyword evidence="2" id="KW-1185">Reference proteome</keyword>
<name>A0A9N8EYL0_9STRA</name>
<dbReference type="Proteomes" id="UP001153069">
    <property type="component" value="Unassembled WGS sequence"/>
</dbReference>
<comment type="caution">
    <text evidence="1">The sequence shown here is derived from an EMBL/GenBank/DDBJ whole genome shotgun (WGS) entry which is preliminary data.</text>
</comment>
<dbReference type="EMBL" id="CAICTM010002506">
    <property type="protein sequence ID" value="CAB9529457.1"/>
    <property type="molecule type" value="Genomic_DNA"/>
</dbReference>
<reference evidence="1" key="1">
    <citation type="submission" date="2020-06" db="EMBL/GenBank/DDBJ databases">
        <authorList>
            <consortium name="Plant Systems Biology data submission"/>
        </authorList>
    </citation>
    <scope>NUCLEOTIDE SEQUENCE</scope>
    <source>
        <strain evidence="1">D6</strain>
    </source>
</reference>
<accession>A0A9N8EYL0</accession>
<organism evidence="1 2">
    <name type="scientific">Seminavis robusta</name>
    <dbReference type="NCBI Taxonomy" id="568900"/>
    <lineage>
        <taxon>Eukaryota</taxon>
        <taxon>Sar</taxon>
        <taxon>Stramenopiles</taxon>
        <taxon>Ochrophyta</taxon>
        <taxon>Bacillariophyta</taxon>
        <taxon>Bacillariophyceae</taxon>
        <taxon>Bacillariophycidae</taxon>
        <taxon>Naviculales</taxon>
        <taxon>Naviculaceae</taxon>
        <taxon>Seminavis</taxon>
    </lineage>
</organism>
<dbReference type="AlphaFoldDB" id="A0A9N8EYL0"/>
<proteinExistence type="predicted"/>
<sequence length="121" mass="13287">MYDEITGEGLESIAEDVARTIGIEVVHEGRTTDVSFVNRLVRNTIADVRKPFQDGGQKKSKKKKMASPRVFLSHFASADCNSIFGGSSGNHMPGSDTVKISNIGNWHIVARNIPTLWQSVE</sequence>
<protein>
    <submittedName>
        <fullName evidence="1">Uncharacterized protein</fullName>
    </submittedName>
</protein>
<evidence type="ECO:0000313" key="1">
    <source>
        <dbReference type="EMBL" id="CAB9529457.1"/>
    </source>
</evidence>
<evidence type="ECO:0000313" key="2">
    <source>
        <dbReference type="Proteomes" id="UP001153069"/>
    </source>
</evidence>
<gene>
    <name evidence="1" type="ORF">SEMRO_2508_G329740.1</name>
</gene>